<keyword evidence="2" id="KW-1185">Reference proteome</keyword>
<dbReference type="AlphaFoldDB" id="A0A4Y2DRY4"/>
<organism evidence="1 2">
    <name type="scientific">Araneus ventricosus</name>
    <name type="common">Orbweaver spider</name>
    <name type="synonym">Epeira ventricosa</name>
    <dbReference type="NCBI Taxonomy" id="182803"/>
    <lineage>
        <taxon>Eukaryota</taxon>
        <taxon>Metazoa</taxon>
        <taxon>Ecdysozoa</taxon>
        <taxon>Arthropoda</taxon>
        <taxon>Chelicerata</taxon>
        <taxon>Arachnida</taxon>
        <taxon>Araneae</taxon>
        <taxon>Araneomorphae</taxon>
        <taxon>Entelegynae</taxon>
        <taxon>Araneoidea</taxon>
        <taxon>Araneidae</taxon>
        <taxon>Araneus</taxon>
    </lineage>
</organism>
<comment type="caution">
    <text evidence="1">The sequence shown here is derived from an EMBL/GenBank/DDBJ whole genome shotgun (WGS) entry which is preliminary data.</text>
</comment>
<proteinExistence type="predicted"/>
<protein>
    <submittedName>
        <fullName evidence="1">Uncharacterized protein</fullName>
    </submittedName>
</protein>
<evidence type="ECO:0000313" key="2">
    <source>
        <dbReference type="Proteomes" id="UP000499080"/>
    </source>
</evidence>
<dbReference type="EMBL" id="BGPR01000426">
    <property type="protein sequence ID" value="GBM19582.1"/>
    <property type="molecule type" value="Genomic_DNA"/>
</dbReference>
<evidence type="ECO:0000313" key="1">
    <source>
        <dbReference type="EMBL" id="GBM19582.1"/>
    </source>
</evidence>
<reference evidence="1 2" key="1">
    <citation type="journal article" date="2019" name="Sci. Rep.">
        <title>Orb-weaving spider Araneus ventricosus genome elucidates the spidroin gene catalogue.</title>
        <authorList>
            <person name="Kono N."/>
            <person name="Nakamura H."/>
            <person name="Ohtoshi R."/>
            <person name="Moran D.A.P."/>
            <person name="Shinohara A."/>
            <person name="Yoshida Y."/>
            <person name="Fujiwara M."/>
            <person name="Mori M."/>
            <person name="Tomita M."/>
            <person name="Arakawa K."/>
        </authorList>
    </citation>
    <scope>NUCLEOTIDE SEQUENCE [LARGE SCALE GENOMIC DNA]</scope>
</reference>
<accession>A0A4Y2DRY4</accession>
<gene>
    <name evidence="1" type="ORF">AVEN_380_1</name>
</gene>
<dbReference type="Proteomes" id="UP000499080">
    <property type="component" value="Unassembled WGS sequence"/>
</dbReference>
<sequence>MHSPTHLYRRLLADIAPNSQTSCVDGLLLWMVLGEKSGSRIRWPSVRLRCLPDADLLEIFASATRFRHLLSIDNGQPGLRKGTWWNFSGGLWNFP</sequence>
<name>A0A4Y2DRY4_ARAVE</name>